<feature type="compositionally biased region" description="Low complexity" evidence="2">
    <location>
        <begin position="547"/>
        <end position="575"/>
    </location>
</feature>
<feature type="region of interest" description="Disordered" evidence="2">
    <location>
        <begin position="539"/>
        <end position="637"/>
    </location>
</feature>
<feature type="region of interest" description="Disordered" evidence="2">
    <location>
        <begin position="270"/>
        <end position="318"/>
    </location>
</feature>
<dbReference type="GO" id="GO:1904262">
    <property type="term" value="P:negative regulation of TORC1 signaling"/>
    <property type="evidence" value="ECO:0007669"/>
    <property type="project" value="TreeGrafter"/>
</dbReference>
<protein>
    <submittedName>
        <fullName evidence="3">Nitrogen permease regulator 2</fullName>
    </submittedName>
</protein>
<keyword evidence="4" id="KW-1185">Reference proteome</keyword>
<sequence>MGFPRLLSIFYCTFHPTQGPKVLYEVPEGSILSKTSPLVDFDSISEYLIPKVELCSKLVTISTPTCKVIGFPINLEHKKFQRNALMFNLAFVFDKDAEISSYEPVVRKMARVLKALEKESEFLSRQTRLAMMDNGTLANMTSSSISSVTPSSIPPSVPPTTAANTTGTSSTPPTSAAATSVTTTTGATTTAQSDASSVTSTATSVSNLSLDPVAKDASTSQGASSPSSGLTVPVDPASPVTIPTSLLPAPVSITSTALVSSPPAISGSSISTILTAPPSSSPFPPSKPGTVPPSVNGGSSNPATKPPASPTLPQQNQIEHGSGMQNLIEQLIEDLNSYCECQIPIDSANTINLKLFPTYPNPAPVYDYQVPISTVNLEALIDVNWDMTMQRITGYINGVSSVKRIAEYADVETGLARMCMEHLLYYGCIIMVDLFQFKNIYAVKMEMMRLTEDVALQNECVSYVTLPDMHAPSFAKIFSLYCSLQYGVVLQDWIETNQIAEYNIDVRRFISFGVIKGFLYRVHKYPILDYHEPVTAATTPLNSKGEPTASSNPSATTTNSASSSSAATQVLSSAPTPVPNAPVPPPTSSIANGEPQPLRKLYGDTLAPTNKSSYMTSSQHQQQLSSDSGSSGASSSGVIIPPALRKLLDGQHHYDELCTQFGCSVREMDQILATDSRVKFIYR</sequence>
<dbReference type="GO" id="GO:0005096">
    <property type="term" value="F:GTPase activator activity"/>
    <property type="evidence" value="ECO:0007669"/>
    <property type="project" value="TreeGrafter"/>
</dbReference>
<evidence type="ECO:0000313" key="3">
    <source>
        <dbReference type="EMBL" id="KAF9329163.1"/>
    </source>
</evidence>
<dbReference type="EMBL" id="JAAAUY010000499">
    <property type="protein sequence ID" value="KAF9329163.1"/>
    <property type="molecule type" value="Genomic_DNA"/>
</dbReference>
<reference evidence="3" key="1">
    <citation type="journal article" date="2020" name="Fungal Divers.">
        <title>Resolving the Mortierellaceae phylogeny through synthesis of multi-gene phylogenetics and phylogenomics.</title>
        <authorList>
            <person name="Vandepol N."/>
            <person name="Liber J."/>
            <person name="Desiro A."/>
            <person name="Na H."/>
            <person name="Kennedy M."/>
            <person name="Barry K."/>
            <person name="Grigoriev I.V."/>
            <person name="Miller A.N."/>
            <person name="O'Donnell K."/>
            <person name="Stajich J.E."/>
            <person name="Bonito G."/>
        </authorList>
    </citation>
    <scope>NUCLEOTIDE SEQUENCE</scope>
    <source>
        <strain evidence="3">NVP1</strain>
    </source>
</reference>
<dbReference type="GO" id="GO:0005774">
    <property type="term" value="C:vacuolar membrane"/>
    <property type="evidence" value="ECO:0007669"/>
    <property type="project" value="TreeGrafter"/>
</dbReference>
<dbReference type="AlphaFoldDB" id="A0A9P5SJS2"/>
<feature type="compositionally biased region" description="Low complexity" evidence="2">
    <location>
        <begin position="617"/>
        <end position="637"/>
    </location>
</feature>
<evidence type="ECO:0000313" key="4">
    <source>
        <dbReference type="Proteomes" id="UP000696485"/>
    </source>
</evidence>
<dbReference type="PANTHER" id="PTHR12991:SF10">
    <property type="entry name" value="GATOR COMPLEX PROTEIN NPRL2"/>
    <property type="match status" value="1"/>
</dbReference>
<evidence type="ECO:0000256" key="2">
    <source>
        <dbReference type="SAM" id="MobiDB-lite"/>
    </source>
</evidence>
<dbReference type="Pfam" id="PF06218">
    <property type="entry name" value="NPR2"/>
    <property type="match status" value="2"/>
</dbReference>
<feature type="compositionally biased region" description="Low complexity" evidence="2">
    <location>
        <begin position="217"/>
        <end position="229"/>
    </location>
</feature>
<feature type="compositionally biased region" description="Low complexity" evidence="2">
    <location>
        <begin position="141"/>
        <end position="151"/>
    </location>
</feature>
<feature type="region of interest" description="Disordered" evidence="2">
    <location>
        <begin position="141"/>
        <end position="236"/>
    </location>
</feature>
<dbReference type="InterPro" id="IPR009348">
    <property type="entry name" value="NPR2-like"/>
</dbReference>
<accession>A0A9P5SJS2</accession>
<dbReference type="PANTHER" id="PTHR12991">
    <property type="entry name" value="NITROGEN PERMEASE REGULATOR 2/TUMOR SUPPRESSOR CANDIDATE 4"/>
    <property type="match status" value="1"/>
</dbReference>
<gene>
    <name evidence="3" type="primary">NPR2</name>
    <name evidence="3" type="ORF">BG006_007710</name>
</gene>
<evidence type="ECO:0000256" key="1">
    <source>
        <dbReference type="ARBA" id="ARBA00008433"/>
    </source>
</evidence>
<dbReference type="GO" id="GO:1990130">
    <property type="term" value="C:GATOR1 complex"/>
    <property type="evidence" value="ECO:0007669"/>
    <property type="project" value="TreeGrafter"/>
</dbReference>
<comment type="similarity">
    <text evidence="1">Belongs to the NPR2 family.</text>
</comment>
<organism evidence="3 4">
    <name type="scientific">Podila minutissima</name>
    <dbReference type="NCBI Taxonomy" id="64525"/>
    <lineage>
        <taxon>Eukaryota</taxon>
        <taxon>Fungi</taxon>
        <taxon>Fungi incertae sedis</taxon>
        <taxon>Mucoromycota</taxon>
        <taxon>Mortierellomycotina</taxon>
        <taxon>Mortierellomycetes</taxon>
        <taxon>Mortierellales</taxon>
        <taxon>Mortierellaceae</taxon>
        <taxon>Podila</taxon>
    </lineage>
</organism>
<feature type="compositionally biased region" description="Pro residues" evidence="2">
    <location>
        <begin position="279"/>
        <end position="291"/>
    </location>
</feature>
<feature type="compositionally biased region" description="Low complexity" evidence="2">
    <location>
        <begin position="159"/>
        <end position="206"/>
    </location>
</feature>
<feature type="compositionally biased region" description="Pro residues" evidence="2">
    <location>
        <begin position="576"/>
        <end position="587"/>
    </location>
</feature>
<feature type="compositionally biased region" description="Polar residues" evidence="2">
    <location>
        <begin position="607"/>
        <end position="616"/>
    </location>
</feature>
<dbReference type="GO" id="GO:0010508">
    <property type="term" value="P:positive regulation of autophagy"/>
    <property type="evidence" value="ECO:0007669"/>
    <property type="project" value="TreeGrafter"/>
</dbReference>
<dbReference type="Proteomes" id="UP000696485">
    <property type="component" value="Unassembled WGS sequence"/>
</dbReference>
<comment type="caution">
    <text evidence="3">The sequence shown here is derived from an EMBL/GenBank/DDBJ whole genome shotgun (WGS) entry which is preliminary data.</text>
</comment>
<proteinExistence type="inferred from homology"/>
<name>A0A9P5SJS2_9FUNG</name>